<dbReference type="InterPro" id="IPR018637">
    <property type="entry name" value="DUF2059"/>
</dbReference>
<comment type="caution">
    <text evidence="3">The sequence shown here is derived from an EMBL/GenBank/DDBJ whole genome shotgun (WGS) entry which is preliminary data.</text>
</comment>
<accession>A0A3A8AX55</accession>
<organism evidence="3 4">
    <name type="scientific">Roseovarius spongiae</name>
    <dbReference type="NCBI Taxonomy" id="2320272"/>
    <lineage>
        <taxon>Bacteria</taxon>
        <taxon>Pseudomonadati</taxon>
        <taxon>Pseudomonadota</taxon>
        <taxon>Alphaproteobacteria</taxon>
        <taxon>Rhodobacterales</taxon>
        <taxon>Roseobacteraceae</taxon>
        <taxon>Roseovarius</taxon>
    </lineage>
</organism>
<evidence type="ECO:0000313" key="4">
    <source>
        <dbReference type="Proteomes" id="UP000281128"/>
    </source>
</evidence>
<feature type="signal peptide" evidence="1">
    <location>
        <begin position="1"/>
        <end position="21"/>
    </location>
</feature>
<reference evidence="3 4" key="1">
    <citation type="submission" date="2018-09" db="EMBL/GenBank/DDBJ databases">
        <title>Roseovarius spongiae sp. nov., isolated from a marine sponge.</title>
        <authorList>
            <person name="Zhuang L."/>
            <person name="Luo L."/>
        </authorList>
    </citation>
    <scope>NUCLEOTIDE SEQUENCE [LARGE SCALE GENOMIC DNA]</scope>
    <source>
        <strain evidence="3 4">HN-E21</strain>
    </source>
</reference>
<name>A0A3A8AX55_9RHOB</name>
<evidence type="ECO:0000313" key="3">
    <source>
        <dbReference type="EMBL" id="RKF17018.1"/>
    </source>
</evidence>
<evidence type="ECO:0000259" key="2">
    <source>
        <dbReference type="Pfam" id="PF09832"/>
    </source>
</evidence>
<feature type="domain" description="DUF2059" evidence="2">
    <location>
        <begin position="80"/>
        <end position="138"/>
    </location>
</feature>
<dbReference type="AlphaFoldDB" id="A0A3A8AX55"/>
<dbReference type="OrthoDB" id="7841298at2"/>
<gene>
    <name evidence="3" type="ORF">D6850_05725</name>
</gene>
<protein>
    <submittedName>
        <fullName evidence="3">DUF2059 domain-containing protein</fullName>
    </submittedName>
</protein>
<proteinExistence type="predicted"/>
<dbReference type="RefSeq" id="WP_121164606.1">
    <property type="nucleotide sequence ID" value="NZ_RAPE01000001.1"/>
</dbReference>
<dbReference type="EMBL" id="RAPE01000001">
    <property type="protein sequence ID" value="RKF17018.1"/>
    <property type="molecule type" value="Genomic_DNA"/>
</dbReference>
<dbReference type="Pfam" id="PF09832">
    <property type="entry name" value="DUF2059"/>
    <property type="match status" value="1"/>
</dbReference>
<sequence>MIARVALLTAALWALCLPGFAQEDREAQLRRLYEALDMSGTIAIMDEEGDLYGAQIAEEMLPDADADAWAATVARIYSPERMQKLVEDEMAAALGQEDIAPILAFFEAELGERIVALELAARKAFLDPEVEEAAKARAEAAKARGDPVMDLVDTLIADSDLVELNVAGGLNSNLMFYRGLADGGALDLGEEDILRDVWAQEEESRADTQAWLRAFLLLAYDPLTLEELDAYAAFYRTDAGRALNAALFRSYNRMYDQLSYLLGQAVAQHVTSAPL</sequence>
<evidence type="ECO:0000256" key="1">
    <source>
        <dbReference type="SAM" id="SignalP"/>
    </source>
</evidence>
<keyword evidence="4" id="KW-1185">Reference proteome</keyword>
<keyword evidence="1" id="KW-0732">Signal</keyword>
<feature type="chain" id="PRO_5017342271" evidence="1">
    <location>
        <begin position="22"/>
        <end position="275"/>
    </location>
</feature>
<dbReference type="Proteomes" id="UP000281128">
    <property type="component" value="Unassembled WGS sequence"/>
</dbReference>